<dbReference type="InterPro" id="IPR023214">
    <property type="entry name" value="HAD_sf"/>
</dbReference>
<evidence type="ECO:0000256" key="3">
    <source>
        <dbReference type="ARBA" id="ARBA00022801"/>
    </source>
</evidence>
<name>A0A364LM52_9GAMM</name>
<dbReference type="InterPro" id="IPR008380">
    <property type="entry name" value="HAD-SF_hydro_IG_5-nucl"/>
</dbReference>
<dbReference type="EMBL" id="MVJN01000002">
    <property type="protein sequence ID" value="RAP37957.1"/>
    <property type="molecule type" value="Genomic_DNA"/>
</dbReference>
<dbReference type="InterPro" id="IPR036412">
    <property type="entry name" value="HAD-like_sf"/>
</dbReference>
<dbReference type="Proteomes" id="UP000249458">
    <property type="component" value="Unassembled WGS sequence"/>
</dbReference>
<evidence type="ECO:0000256" key="2">
    <source>
        <dbReference type="ARBA" id="ARBA00022723"/>
    </source>
</evidence>
<sequence>MSQPVFVNRILNMKKIKYIGLDMDHTLIRYNTENFEALVYQIVVRKLVEQKKYPSAVLNFSFNFSDAIRGLIIDSKNGNILKLSRYGAIRQSYHGTRLISFAEQKEIYRSTYVDLKDSNYMAIDTSFSIAFCVLYGQLVDYKDESPDELPSYSEIARDVLYCVDTAHSDGSIKNYIAQHLESFVQKDPELVDGLKRYVHYGKKIFILTNSDYFYSKLLLDFAINPFLGQNETWQDFFEIVITLANKPRFFYDNLRFLTVNPQDGTMTNTNGLISHGIYQGGNARKFTDDLQLNGDEILYIGDHIYGDILRLKKDCNWRTALVVEELGEEIQAQVNSLPIEEEIIASMNAKKKLEKQYVELHSRIIEEHFEEGKELLSELQQKIVAIDTEISSLLQKQQTFYNKRWGRTFRAGAEESYFAYQVDRFACIYMEKLTDLFAQSPITYFRAYRRLLAHDIEVPNEEAAV</sequence>
<dbReference type="RefSeq" id="WP_112218505.1">
    <property type="nucleotide sequence ID" value="NZ_MVJN01000002.1"/>
</dbReference>
<dbReference type="GO" id="GO:0008253">
    <property type="term" value="F:5'-nucleotidase activity"/>
    <property type="evidence" value="ECO:0007669"/>
    <property type="project" value="TreeGrafter"/>
</dbReference>
<dbReference type="NCBIfam" id="TIGR02244">
    <property type="entry name" value="HAD-IG-Ncltidse"/>
    <property type="match status" value="1"/>
</dbReference>
<dbReference type="PANTHER" id="PTHR12103:SF22">
    <property type="entry name" value="HAD-SUPERFAMILY HYDROLASE, SUBFAMILY IG, 5'-NUCLEOTIDASE"/>
    <property type="match status" value="1"/>
</dbReference>
<dbReference type="SUPFAM" id="SSF56784">
    <property type="entry name" value="HAD-like"/>
    <property type="match status" value="1"/>
</dbReference>
<dbReference type="CDD" id="cd07522">
    <property type="entry name" value="HAD_cN-II"/>
    <property type="match status" value="1"/>
</dbReference>
<evidence type="ECO:0000313" key="5">
    <source>
        <dbReference type="EMBL" id="RAP37957.1"/>
    </source>
</evidence>
<dbReference type="InterPro" id="IPR016695">
    <property type="entry name" value="Pur_nucleotidase"/>
</dbReference>
<dbReference type="Pfam" id="PF05761">
    <property type="entry name" value="5_nucleotid"/>
    <property type="match status" value="1"/>
</dbReference>
<comment type="similarity">
    <text evidence="1">Belongs to the 5'(3')-deoxyribonucleotidase family.</text>
</comment>
<proteinExistence type="inferred from homology"/>
<keyword evidence="2" id="KW-0479">Metal-binding</keyword>
<reference evidence="5 6" key="1">
    <citation type="submission" date="2017-02" db="EMBL/GenBank/DDBJ databases">
        <title>Legionella quilivanii strain from human: case report and whole genome sequencing analysis.</title>
        <authorList>
            <person name="Lalancette C."/>
            <person name="Leduc J.-M."/>
            <person name="Levesque S."/>
            <person name="Fournier E."/>
            <person name="Saoud J."/>
            <person name="Faucher S.P."/>
            <person name="Bernard K."/>
            <person name="Martineau C."/>
            <person name="Longtin J."/>
        </authorList>
    </citation>
    <scope>NUCLEOTIDE SEQUENCE [LARGE SCALE GENOMIC DNA]</scope>
    <source>
        <strain evidence="5 6">ID143958</strain>
    </source>
</reference>
<organism evidence="5 6">
    <name type="scientific">Legionella quinlivanii</name>
    <dbReference type="NCBI Taxonomy" id="45073"/>
    <lineage>
        <taxon>Bacteria</taxon>
        <taxon>Pseudomonadati</taxon>
        <taxon>Pseudomonadota</taxon>
        <taxon>Gammaproteobacteria</taxon>
        <taxon>Legionellales</taxon>
        <taxon>Legionellaceae</taxon>
        <taxon>Legionella</taxon>
    </lineage>
</organism>
<evidence type="ECO:0000313" key="6">
    <source>
        <dbReference type="Proteomes" id="UP000249458"/>
    </source>
</evidence>
<comment type="caution">
    <text evidence="5">The sequence shown here is derived from an EMBL/GenBank/DDBJ whole genome shotgun (WGS) entry which is preliminary data.</text>
</comment>
<gene>
    <name evidence="5" type="ORF">B1207_02930</name>
</gene>
<keyword evidence="4" id="KW-0460">Magnesium</keyword>
<dbReference type="PIRSF" id="PIRSF017434">
    <property type="entry name" value="Purine_5'-nucleotidase"/>
    <property type="match status" value="1"/>
</dbReference>
<accession>A0A364LM52</accession>
<dbReference type="PANTHER" id="PTHR12103">
    <property type="entry name" value="5'-NUCLEOTIDASE DOMAIN-CONTAINING"/>
    <property type="match status" value="1"/>
</dbReference>
<protein>
    <submittedName>
        <fullName evidence="5">5'-nucleotidase</fullName>
    </submittedName>
</protein>
<dbReference type="AlphaFoldDB" id="A0A364LM52"/>
<dbReference type="Gene3D" id="3.40.50.1000">
    <property type="entry name" value="HAD superfamily/HAD-like"/>
    <property type="match status" value="2"/>
</dbReference>
<evidence type="ECO:0000256" key="4">
    <source>
        <dbReference type="ARBA" id="ARBA00022842"/>
    </source>
</evidence>
<keyword evidence="3" id="KW-0378">Hydrolase</keyword>
<dbReference type="GO" id="GO:0046872">
    <property type="term" value="F:metal ion binding"/>
    <property type="evidence" value="ECO:0007669"/>
    <property type="project" value="UniProtKB-KW"/>
</dbReference>
<evidence type="ECO:0000256" key="1">
    <source>
        <dbReference type="ARBA" id="ARBA00009589"/>
    </source>
</evidence>